<evidence type="ECO:0000256" key="1">
    <source>
        <dbReference type="SAM" id="MobiDB-lite"/>
    </source>
</evidence>
<reference evidence="3" key="1">
    <citation type="journal article" date="2019" name="Curr. Biol.">
        <title>Genome Sequence of Striga asiatica Provides Insight into the Evolution of Plant Parasitism.</title>
        <authorList>
            <person name="Yoshida S."/>
            <person name="Kim S."/>
            <person name="Wafula E.K."/>
            <person name="Tanskanen J."/>
            <person name="Kim Y.M."/>
            <person name="Honaas L."/>
            <person name="Yang Z."/>
            <person name="Spallek T."/>
            <person name="Conn C.E."/>
            <person name="Ichihashi Y."/>
            <person name="Cheong K."/>
            <person name="Cui S."/>
            <person name="Der J.P."/>
            <person name="Gundlach H."/>
            <person name="Jiao Y."/>
            <person name="Hori C."/>
            <person name="Ishida J.K."/>
            <person name="Kasahara H."/>
            <person name="Kiba T."/>
            <person name="Kim M.S."/>
            <person name="Koo N."/>
            <person name="Laohavisit A."/>
            <person name="Lee Y.H."/>
            <person name="Lumba S."/>
            <person name="McCourt P."/>
            <person name="Mortimer J.C."/>
            <person name="Mutuku J.M."/>
            <person name="Nomura T."/>
            <person name="Sasaki-Sekimoto Y."/>
            <person name="Seto Y."/>
            <person name="Wang Y."/>
            <person name="Wakatake T."/>
            <person name="Sakakibara H."/>
            <person name="Demura T."/>
            <person name="Yamaguchi S."/>
            <person name="Yoneyama K."/>
            <person name="Manabe R.I."/>
            <person name="Nelson D.C."/>
            <person name="Schulman A.H."/>
            <person name="Timko M.P."/>
            <person name="dePamphilis C.W."/>
            <person name="Choi D."/>
            <person name="Shirasu K."/>
        </authorList>
    </citation>
    <scope>NUCLEOTIDE SEQUENCE [LARGE SCALE GENOMIC DNA]</scope>
    <source>
        <strain evidence="3">cv. UVA1</strain>
    </source>
</reference>
<organism evidence="2 3">
    <name type="scientific">Striga asiatica</name>
    <name type="common">Asiatic witchweed</name>
    <name type="synonym">Buchnera asiatica</name>
    <dbReference type="NCBI Taxonomy" id="4170"/>
    <lineage>
        <taxon>Eukaryota</taxon>
        <taxon>Viridiplantae</taxon>
        <taxon>Streptophyta</taxon>
        <taxon>Embryophyta</taxon>
        <taxon>Tracheophyta</taxon>
        <taxon>Spermatophyta</taxon>
        <taxon>Magnoliopsida</taxon>
        <taxon>eudicotyledons</taxon>
        <taxon>Gunneridae</taxon>
        <taxon>Pentapetalae</taxon>
        <taxon>asterids</taxon>
        <taxon>lamiids</taxon>
        <taxon>Lamiales</taxon>
        <taxon>Orobanchaceae</taxon>
        <taxon>Buchnereae</taxon>
        <taxon>Striga</taxon>
    </lineage>
</organism>
<dbReference type="Proteomes" id="UP000325081">
    <property type="component" value="Unassembled WGS sequence"/>
</dbReference>
<sequence>MAPHTAHTRSDPPQPAQLPLLDPPSPRPSRLAKTQGLCSVLADVPVHVLAMLVLSSETEAAGGALSREISVKGGYRGLVTDLESVLIEIHPNRRRPCSVLQIYGNWHWPEIRKLRCASGVTQKLISANLISKSIVCAKLTSDLHMRGNRGKRGHNLRDSKVLLKLMTRRLELRELMSCRWDYTSNPYLGKASAGQLSKSFWFLVEDGLRSHLNGSEPEKSRTPE</sequence>
<dbReference type="AlphaFoldDB" id="A0A5A7PEV2"/>
<proteinExistence type="predicted"/>
<feature type="region of interest" description="Disordered" evidence="1">
    <location>
        <begin position="1"/>
        <end position="31"/>
    </location>
</feature>
<feature type="compositionally biased region" description="Pro residues" evidence="1">
    <location>
        <begin position="12"/>
        <end position="27"/>
    </location>
</feature>
<comment type="caution">
    <text evidence="2">The sequence shown here is derived from an EMBL/GenBank/DDBJ whole genome shotgun (WGS) entry which is preliminary data.</text>
</comment>
<keyword evidence="3" id="KW-1185">Reference proteome</keyword>
<name>A0A5A7PEV2_STRAF</name>
<evidence type="ECO:0000313" key="3">
    <source>
        <dbReference type="Proteomes" id="UP000325081"/>
    </source>
</evidence>
<gene>
    <name evidence="2" type="ORF">STAS_07080</name>
</gene>
<protein>
    <submittedName>
        <fullName evidence="2">Glycogen synthase</fullName>
    </submittedName>
</protein>
<dbReference type="EMBL" id="BKCP01004428">
    <property type="protein sequence ID" value="GER31098.1"/>
    <property type="molecule type" value="Genomic_DNA"/>
</dbReference>
<accession>A0A5A7PEV2</accession>
<evidence type="ECO:0000313" key="2">
    <source>
        <dbReference type="EMBL" id="GER31098.1"/>
    </source>
</evidence>